<keyword evidence="5" id="KW-0472">Membrane</keyword>
<feature type="region of interest" description="Disordered" evidence="4">
    <location>
        <begin position="491"/>
        <end position="510"/>
    </location>
</feature>
<name>A0A8J2SGN3_9STRA</name>
<dbReference type="Proteomes" id="UP000789595">
    <property type="component" value="Unassembled WGS sequence"/>
</dbReference>
<feature type="transmembrane region" description="Helical" evidence="5">
    <location>
        <begin position="419"/>
        <end position="437"/>
    </location>
</feature>
<sequence>MPARWRGGAGSSPLDGASTAASSPRNDLVKNYRVHPTHWLISTQVTMAATLLGILSFLVALTIFFERTQEHMIHSSVPTMKPVVRQTFAEVTVLGFLSIVTTVAGKCGLWGLLAHVLYGEEVEEEELEELVETAHYTLFLVMIVFVLLVMGMVRVGNNLKRRWRALDKWCAAVADSNVPYPWLAGAPPPPSPNTPILGRLSKKEVIAYWGMRQEFLRDRSLLPPHADSRNRLPATFDYARYLMLSLSEDLVEMVDVDWPTWVVLEALAVAWCGVVAVNDGPFLLAAGWVAFEYAIFALALAFLNHVRRIARGTMDPAARDYIGGADTRGEFTPIVGQDLPGWACAVDARIEEAERHHVRRLFCGHAPNKQHRLFLFEEKGHESHVFACRLLLLLQAVYVSLVVMTFAPRVCKHSSVPATGGYVLFALAPTVGIALVAREAVPLAIHCGSVGTFRNRKLVGQVLRETKASRAVKLLKTLYGLRAQIVTAPATPGGPEQALSPRASATGVNEEDQRQLAQTFDLYDADGTGHLDADELSELLASLGMESSGAQAAAMLTGMDHDGDGQVSRSEFLSFMATQAETSENDQSIEHTAKKVFALFDNDGSGSVAHSEFTEGLRRFGISMTEEEMTILVEELDHDRDGSISLQEFTHLLKSVHEREHDVAQLH</sequence>
<dbReference type="PANTHER" id="PTHR23048:SF0">
    <property type="entry name" value="CALMODULIN LIKE 3"/>
    <property type="match status" value="1"/>
</dbReference>
<reference evidence="7" key="1">
    <citation type="submission" date="2021-11" db="EMBL/GenBank/DDBJ databases">
        <authorList>
            <consortium name="Genoscope - CEA"/>
            <person name="William W."/>
        </authorList>
    </citation>
    <scope>NUCLEOTIDE SEQUENCE</scope>
</reference>
<dbReference type="InterPro" id="IPR050230">
    <property type="entry name" value="CALM/Myosin/TropC-like"/>
</dbReference>
<feature type="domain" description="EF-hand" evidence="6">
    <location>
        <begin position="588"/>
        <end position="623"/>
    </location>
</feature>
<comment type="caution">
    <text evidence="7">The sequence shown here is derived from an EMBL/GenBank/DDBJ whole genome shotgun (WGS) entry which is preliminary data.</text>
</comment>
<evidence type="ECO:0000256" key="3">
    <source>
        <dbReference type="ARBA" id="ARBA00022837"/>
    </source>
</evidence>
<keyword evidence="3" id="KW-0106">Calcium</keyword>
<evidence type="ECO:0000256" key="4">
    <source>
        <dbReference type="SAM" id="MobiDB-lite"/>
    </source>
</evidence>
<dbReference type="InterPro" id="IPR002048">
    <property type="entry name" value="EF_hand_dom"/>
</dbReference>
<dbReference type="AlphaFoldDB" id="A0A8J2SGN3"/>
<evidence type="ECO:0000313" key="7">
    <source>
        <dbReference type="EMBL" id="CAH0365777.1"/>
    </source>
</evidence>
<keyword evidence="5" id="KW-1133">Transmembrane helix</keyword>
<organism evidence="7 8">
    <name type="scientific">Pelagomonas calceolata</name>
    <dbReference type="NCBI Taxonomy" id="35677"/>
    <lineage>
        <taxon>Eukaryota</taxon>
        <taxon>Sar</taxon>
        <taxon>Stramenopiles</taxon>
        <taxon>Ochrophyta</taxon>
        <taxon>Pelagophyceae</taxon>
        <taxon>Pelagomonadales</taxon>
        <taxon>Pelagomonadaceae</taxon>
        <taxon>Pelagomonas</taxon>
    </lineage>
</organism>
<dbReference type="PROSITE" id="PS00018">
    <property type="entry name" value="EF_HAND_1"/>
    <property type="match status" value="4"/>
</dbReference>
<proteinExistence type="predicted"/>
<dbReference type="GO" id="GO:0016460">
    <property type="term" value="C:myosin II complex"/>
    <property type="evidence" value="ECO:0007669"/>
    <property type="project" value="TreeGrafter"/>
</dbReference>
<evidence type="ECO:0000256" key="2">
    <source>
        <dbReference type="ARBA" id="ARBA00022737"/>
    </source>
</evidence>
<dbReference type="SUPFAM" id="SSF47473">
    <property type="entry name" value="EF-hand"/>
    <property type="match status" value="1"/>
</dbReference>
<feature type="domain" description="EF-hand" evidence="6">
    <location>
        <begin position="547"/>
        <end position="582"/>
    </location>
</feature>
<feature type="transmembrane region" description="Helical" evidence="5">
    <location>
        <begin position="282"/>
        <end position="303"/>
    </location>
</feature>
<evidence type="ECO:0000256" key="1">
    <source>
        <dbReference type="ARBA" id="ARBA00020786"/>
    </source>
</evidence>
<keyword evidence="5" id="KW-0812">Transmembrane</keyword>
<dbReference type="EMBL" id="CAKKNE010000001">
    <property type="protein sequence ID" value="CAH0365777.1"/>
    <property type="molecule type" value="Genomic_DNA"/>
</dbReference>
<dbReference type="InterPro" id="IPR011992">
    <property type="entry name" value="EF-hand-dom_pair"/>
</dbReference>
<dbReference type="PANTHER" id="PTHR23048">
    <property type="entry name" value="MYOSIN LIGHT CHAIN 1, 3"/>
    <property type="match status" value="1"/>
</dbReference>
<protein>
    <recommendedName>
        <fullName evidence="1">Calmodulin</fullName>
    </recommendedName>
</protein>
<dbReference type="GO" id="GO:0005509">
    <property type="term" value="F:calcium ion binding"/>
    <property type="evidence" value="ECO:0007669"/>
    <property type="project" value="InterPro"/>
</dbReference>
<dbReference type="FunFam" id="1.10.238.10:FF:000001">
    <property type="entry name" value="Calmodulin 1"/>
    <property type="match status" value="1"/>
</dbReference>
<feature type="transmembrane region" description="Helical" evidence="5">
    <location>
        <begin position="386"/>
        <end position="407"/>
    </location>
</feature>
<evidence type="ECO:0000313" key="8">
    <source>
        <dbReference type="Proteomes" id="UP000789595"/>
    </source>
</evidence>
<dbReference type="OrthoDB" id="6081786at2759"/>
<feature type="transmembrane region" description="Helical" evidence="5">
    <location>
        <begin position="258"/>
        <end position="276"/>
    </location>
</feature>
<accession>A0A8J2SGN3</accession>
<gene>
    <name evidence="7" type="ORF">PECAL_1P22320</name>
</gene>
<dbReference type="CDD" id="cd00051">
    <property type="entry name" value="EFh"/>
    <property type="match status" value="2"/>
</dbReference>
<keyword evidence="8" id="KW-1185">Reference proteome</keyword>
<dbReference type="Gene3D" id="1.10.238.10">
    <property type="entry name" value="EF-hand"/>
    <property type="match status" value="2"/>
</dbReference>
<feature type="domain" description="EF-hand" evidence="6">
    <location>
        <begin position="511"/>
        <end position="546"/>
    </location>
</feature>
<feature type="transmembrane region" description="Helical" evidence="5">
    <location>
        <begin position="87"/>
        <end position="113"/>
    </location>
</feature>
<dbReference type="InterPro" id="IPR018247">
    <property type="entry name" value="EF_Hand_1_Ca_BS"/>
</dbReference>
<feature type="region of interest" description="Disordered" evidence="4">
    <location>
        <begin position="1"/>
        <end position="24"/>
    </location>
</feature>
<dbReference type="SMART" id="SM00054">
    <property type="entry name" value="EFh"/>
    <property type="match status" value="4"/>
</dbReference>
<feature type="transmembrane region" description="Helical" evidence="5">
    <location>
        <begin position="133"/>
        <end position="153"/>
    </location>
</feature>
<feature type="domain" description="EF-hand" evidence="6">
    <location>
        <begin position="624"/>
        <end position="659"/>
    </location>
</feature>
<evidence type="ECO:0000256" key="5">
    <source>
        <dbReference type="SAM" id="Phobius"/>
    </source>
</evidence>
<feature type="transmembrane region" description="Helical" evidence="5">
    <location>
        <begin position="45"/>
        <end position="66"/>
    </location>
</feature>
<keyword evidence="2" id="KW-0677">Repeat</keyword>
<dbReference type="Pfam" id="PF13499">
    <property type="entry name" value="EF-hand_7"/>
    <property type="match status" value="2"/>
</dbReference>
<dbReference type="PROSITE" id="PS50222">
    <property type="entry name" value="EF_HAND_2"/>
    <property type="match status" value="4"/>
</dbReference>
<evidence type="ECO:0000259" key="6">
    <source>
        <dbReference type="PROSITE" id="PS50222"/>
    </source>
</evidence>